<evidence type="ECO:0000256" key="8">
    <source>
        <dbReference type="PIRSR" id="PIRSR001589-3"/>
    </source>
</evidence>
<keyword evidence="11" id="KW-1185">Reference proteome</keyword>
<accession>A0A316UNI0</accession>
<dbReference type="GO" id="GO:0005524">
    <property type="term" value="F:ATP binding"/>
    <property type="evidence" value="ECO:0007669"/>
    <property type="project" value="UniProtKB-KW"/>
</dbReference>
<dbReference type="GeneID" id="37029667"/>
<dbReference type="PANTHER" id="PTHR43284:SF1">
    <property type="entry name" value="ASPARAGINE SYNTHETASE"/>
    <property type="match status" value="1"/>
</dbReference>
<dbReference type="InterPro" id="IPR001962">
    <property type="entry name" value="Asn_synthase"/>
</dbReference>
<feature type="binding site" evidence="7">
    <location>
        <position position="105"/>
    </location>
    <ligand>
        <name>L-glutamine</name>
        <dbReference type="ChEBI" id="CHEBI:58359"/>
    </ligand>
</feature>
<dbReference type="PROSITE" id="PS51278">
    <property type="entry name" value="GATASE_TYPE_2"/>
    <property type="match status" value="1"/>
</dbReference>
<dbReference type="Pfam" id="PF13537">
    <property type="entry name" value="GATase_7"/>
    <property type="match status" value="1"/>
</dbReference>
<dbReference type="InterPro" id="IPR029055">
    <property type="entry name" value="Ntn_hydrolases_N"/>
</dbReference>
<feature type="binding site" evidence="7">
    <location>
        <position position="311"/>
    </location>
    <ligand>
        <name>ATP</name>
        <dbReference type="ChEBI" id="CHEBI:30616"/>
    </ligand>
</feature>
<keyword evidence="6" id="KW-0028">Amino-acid biosynthesis</keyword>
<evidence type="ECO:0000256" key="4">
    <source>
        <dbReference type="ARBA" id="ARBA00022962"/>
    </source>
</evidence>
<evidence type="ECO:0000256" key="5">
    <source>
        <dbReference type="PIRNR" id="PIRNR001589"/>
    </source>
</evidence>
<dbReference type="EMBL" id="KZ819675">
    <property type="protein sequence ID" value="PWN25473.1"/>
    <property type="molecule type" value="Genomic_DNA"/>
</dbReference>
<name>A0A316UNI0_9BASI</name>
<dbReference type="InterPro" id="IPR051786">
    <property type="entry name" value="ASN_synthetase/amidase"/>
</dbReference>
<dbReference type="PIRSF" id="PIRSF001589">
    <property type="entry name" value="Asn_synthetase_glu-h"/>
    <property type="match status" value="1"/>
</dbReference>
<evidence type="ECO:0000256" key="7">
    <source>
        <dbReference type="PIRSR" id="PIRSR001589-2"/>
    </source>
</evidence>
<dbReference type="InterPro" id="IPR014729">
    <property type="entry name" value="Rossmann-like_a/b/a_fold"/>
</dbReference>
<comment type="similarity">
    <text evidence="1">Belongs to the asparagine synthetase family.</text>
</comment>
<evidence type="ECO:0000256" key="1">
    <source>
        <dbReference type="ARBA" id="ARBA00005752"/>
    </source>
</evidence>
<dbReference type="Gene3D" id="3.60.20.10">
    <property type="entry name" value="Glutamine Phosphoribosylpyrophosphate, subunit 1, domain 1"/>
    <property type="match status" value="1"/>
</dbReference>
<evidence type="ECO:0000256" key="6">
    <source>
        <dbReference type="PIRSR" id="PIRSR001589-1"/>
    </source>
</evidence>
<feature type="active site" description="For GATase activity" evidence="6">
    <location>
        <position position="2"/>
    </location>
</feature>
<sequence>MCGIDCLLDLSGRAQDSQHVKERLERGLDAIAHRGPDGGGTWVSNDARVALGHARLAIMGPDARGCQPMASTSSSARAIVNGEFYEWEQLLNRLCPNYSCASSSDSELLLALYDRFDGDIHAVLPHLRGEFAFVLHDPARAKLYAVRDRYGIKPLYYTVEDQQLAFCSEIKGLLAMLPSAPRWDLSAALNEGWRTGNSTLLSGIRWVKPGSLLEVDLHTNSITEQSYFVRQFPLKSIDDARPIDALVAGVRSRLIDAIRVRLRSDVPVGVFLSGGVDSSAVAGIVAHLLKAKAAPALDPSVPPCTFRCFTIDFDHEWSEAGIAQRTAEWVGAQYCPLKVDEEMLCQYFEEVIAQCELPYADLGCVAKYLLARFAKQQGVKVVLTGEGSDEHLAGYPIFRGDRFAERDAAMGQCEDAKPAKELLQPLPSFYGLPANKPRCSTSARPPLAHLAMHGMLSTSHHHEGLQEWAESFIDPSGGDAALDSLLDSLPRKSQEAIREDKYHPLHTALLVYQRSTFVTQQLTHLGDRVEMAHALEARTPFLDHHLTQFIDSLPPSLKLRFDPRTKALREKWILYEAARPFITPEVYERVKQPFVAAPRRYPRGGPMHRLLQRLLTREGVQAVGWLDSERVERLMVKAFGKDEHMTGATDDAREAKVATAQALLCAEMCLFAKRWGVEKLTGQEKARVAADVGDEVRKRVRRVD</sequence>
<dbReference type="AlphaFoldDB" id="A0A316UNI0"/>
<dbReference type="GO" id="GO:0005829">
    <property type="term" value="C:cytosol"/>
    <property type="evidence" value="ECO:0007669"/>
    <property type="project" value="TreeGrafter"/>
</dbReference>
<keyword evidence="2 5" id="KW-0547">Nucleotide-binding</keyword>
<dbReference type="InterPro" id="IPR033738">
    <property type="entry name" value="AsnB_N"/>
</dbReference>
<feature type="site" description="Important for beta-aspartyl-AMP intermediate formation" evidence="8">
    <location>
        <position position="386"/>
    </location>
</feature>
<dbReference type="NCBIfam" id="TIGR01536">
    <property type="entry name" value="asn_synth_AEB"/>
    <property type="match status" value="1"/>
</dbReference>
<dbReference type="Gene3D" id="3.40.50.620">
    <property type="entry name" value="HUPs"/>
    <property type="match status" value="2"/>
</dbReference>
<dbReference type="GO" id="GO:0004066">
    <property type="term" value="F:asparagine synthase (glutamine-hydrolyzing) activity"/>
    <property type="evidence" value="ECO:0007669"/>
    <property type="project" value="InterPro"/>
</dbReference>
<dbReference type="CDD" id="cd01991">
    <property type="entry name" value="Asn_synthase_B_C"/>
    <property type="match status" value="1"/>
</dbReference>
<dbReference type="RefSeq" id="XP_025360085.1">
    <property type="nucleotide sequence ID" value="XM_025507844.1"/>
</dbReference>
<evidence type="ECO:0000256" key="3">
    <source>
        <dbReference type="ARBA" id="ARBA00022840"/>
    </source>
</evidence>
<dbReference type="PANTHER" id="PTHR43284">
    <property type="entry name" value="ASPARAGINE SYNTHETASE (GLUTAMINE-HYDROLYZING)"/>
    <property type="match status" value="1"/>
</dbReference>
<proteinExistence type="inferred from homology"/>
<evidence type="ECO:0000313" key="11">
    <source>
        <dbReference type="Proteomes" id="UP000245884"/>
    </source>
</evidence>
<dbReference type="CDD" id="cd00712">
    <property type="entry name" value="AsnB"/>
    <property type="match status" value="1"/>
</dbReference>
<organism evidence="10 11">
    <name type="scientific">Jaminaea rosea</name>
    <dbReference type="NCBI Taxonomy" id="1569628"/>
    <lineage>
        <taxon>Eukaryota</taxon>
        <taxon>Fungi</taxon>
        <taxon>Dikarya</taxon>
        <taxon>Basidiomycota</taxon>
        <taxon>Ustilaginomycotina</taxon>
        <taxon>Exobasidiomycetes</taxon>
        <taxon>Microstromatales</taxon>
        <taxon>Microstromatales incertae sedis</taxon>
        <taxon>Jaminaea</taxon>
    </lineage>
</organism>
<evidence type="ECO:0000259" key="9">
    <source>
        <dbReference type="PROSITE" id="PS51278"/>
    </source>
</evidence>
<keyword evidence="4 6" id="KW-0315">Glutamine amidotransferase</keyword>
<reference evidence="10 11" key="1">
    <citation type="journal article" date="2018" name="Mol. Biol. Evol.">
        <title>Broad Genomic Sampling Reveals a Smut Pathogenic Ancestry of the Fungal Clade Ustilaginomycotina.</title>
        <authorList>
            <person name="Kijpornyongpan T."/>
            <person name="Mondo S.J."/>
            <person name="Barry K."/>
            <person name="Sandor L."/>
            <person name="Lee J."/>
            <person name="Lipzen A."/>
            <person name="Pangilinan J."/>
            <person name="LaButti K."/>
            <person name="Hainaut M."/>
            <person name="Henrissat B."/>
            <person name="Grigoriev I.V."/>
            <person name="Spatafora J.W."/>
            <person name="Aime M.C."/>
        </authorList>
    </citation>
    <scope>NUCLEOTIDE SEQUENCE [LARGE SCALE GENOMIC DNA]</scope>
    <source>
        <strain evidence="10 11">MCA 5214</strain>
    </source>
</reference>
<dbReference type="OrthoDB" id="409189at2759"/>
<dbReference type="Proteomes" id="UP000245884">
    <property type="component" value="Unassembled WGS sequence"/>
</dbReference>
<keyword evidence="6" id="KW-0061">Asparagine biosynthesis</keyword>
<dbReference type="SUPFAM" id="SSF56235">
    <property type="entry name" value="N-terminal nucleophile aminohydrolases (Ntn hydrolases)"/>
    <property type="match status" value="1"/>
</dbReference>
<gene>
    <name evidence="10" type="ORF">BDZ90DRAFT_255160</name>
</gene>
<dbReference type="InterPro" id="IPR006426">
    <property type="entry name" value="Asn_synth_AEB"/>
</dbReference>
<dbReference type="SUPFAM" id="SSF52402">
    <property type="entry name" value="Adenine nucleotide alpha hydrolases-like"/>
    <property type="match status" value="1"/>
</dbReference>
<evidence type="ECO:0000313" key="10">
    <source>
        <dbReference type="EMBL" id="PWN25473.1"/>
    </source>
</evidence>
<dbReference type="GO" id="GO:0006529">
    <property type="term" value="P:asparagine biosynthetic process"/>
    <property type="evidence" value="ECO:0007669"/>
    <property type="project" value="UniProtKB-KW"/>
</dbReference>
<feature type="domain" description="Glutamine amidotransferase type-2" evidence="9">
    <location>
        <begin position="2"/>
        <end position="218"/>
    </location>
</feature>
<dbReference type="Pfam" id="PF00733">
    <property type="entry name" value="Asn_synthase"/>
    <property type="match status" value="1"/>
</dbReference>
<evidence type="ECO:0000256" key="2">
    <source>
        <dbReference type="ARBA" id="ARBA00022741"/>
    </source>
</evidence>
<keyword evidence="3 5" id="KW-0067">ATP-binding</keyword>
<dbReference type="STRING" id="1569628.A0A316UNI0"/>
<dbReference type="InterPro" id="IPR017932">
    <property type="entry name" value="GATase_2_dom"/>
</dbReference>
<protein>
    <submittedName>
        <fullName evidence="10">Glutamine-hydrolyzing asparagine synthase</fullName>
    </submittedName>
</protein>